<gene>
    <name evidence="2" type="ORF">KSV97_07110</name>
    <name evidence="3" type="ORF">KSW06_06960</name>
</gene>
<dbReference type="Proteomes" id="UP001196408">
    <property type="component" value="Unassembled WGS sequence"/>
</dbReference>
<organism evidence="2 4">
    <name type="scientific">Catenibacterium mitsuokai</name>
    <dbReference type="NCBI Taxonomy" id="100886"/>
    <lineage>
        <taxon>Bacteria</taxon>
        <taxon>Bacillati</taxon>
        <taxon>Bacillota</taxon>
        <taxon>Erysipelotrichia</taxon>
        <taxon>Erysipelotrichales</taxon>
        <taxon>Coprobacillaceae</taxon>
        <taxon>Catenibacterium</taxon>
    </lineage>
</organism>
<dbReference type="RefSeq" id="WP_217747786.1">
    <property type="nucleotide sequence ID" value="NZ_JAHOEB010000039.1"/>
</dbReference>
<evidence type="ECO:0000313" key="5">
    <source>
        <dbReference type="Proteomes" id="UP001197492"/>
    </source>
</evidence>
<protein>
    <submittedName>
        <fullName evidence="2">Lactate utilization protein</fullName>
    </submittedName>
</protein>
<dbReference type="PANTHER" id="PTHR36179:SF2">
    <property type="entry name" value="LUD DOMAIN-CONTAINING PROTEIN"/>
    <property type="match status" value="1"/>
</dbReference>
<keyword evidence="5" id="KW-1185">Reference proteome</keyword>
<accession>A0AAW4MW58</accession>
<evidence type="ECO:0000313" key="4">
    <source>
        <dbReference type="Proteomes" id="UP001196408"/>
    </source>
</evidence>
<dbReference type="Proteomes" id="UP001197492">
    <property type="component" value="Unassembled WGS sequence"/>
</dbReference>
<evidence type="ECO:0000313" key="3">
    <source>
        <dbReference type="EMBL" id="MBV3392995.1"/>
    </source>
</evidence>
<proteinExistence type="predicted"/>
<dbReference type="PANTHER" id="PTHR36179">
    <property type="entry name" value="LUD_DOM DOMAIN-CONTAINING PROTEIN"/>
    <property type="match status" value="1"/>
</dbReference>
<evidence type="ECO:0000313" key="2">
    <source>
        <dbReference type="EMBL" id="MBV3382988.1"/>
    </source>
</evidence>
<sequence length="213" mass="24031">MDKNLLGMYDLKIERLKKALERNNMTCEVFNTEEELHDYFKTIFKDQKVVAVGGSMSLDEMHVLDLVRASDVKFLDRYAKGLTKEEINAIHHKAFNADIYLTSTNAMTTDGCLYNIDGNGNRMAAMIYGPKDVYVVAGVNKIFESEEEAIDHIKNVSAPANAIRLHRQTGCAVAGKCVNCMSDQRICASYVKLARQGNKDRIHVIIMRQELGY</sequence>
<dbReference type="InterPro" id="IPR009501">
    <property type="entry name" value="UCP020269"/>
</dbReference>
<comment type="caution">
    <text evidence="2">The sequence shown here is derived from an EMBL/GenBank/DDBJ whole genome shotgun (WGS) entry which is preliminary data.</text>
</comment>
<dbReference type="Pfam" id="PF02589">
    <property type="entry name" value="LUD_dom"/>
    <property type="match status" value="1"/>
</dbReference>
<dbReference type="PIRSF" id="PIRSF020269">
    <property type="entry name" value="DUF1121"/>
    <property type="match status" value="1"/>
</dbReference>
<dbReference type="EMBL" id="JAHOEL010000039">
    <property type="protein sequence ID" value="MBV3392995.1"/>
    <property type="molecule type" value="Genomic_DNA"/>
</dbReference>
<feature type="domain" description="LUD" evidence="1">
    <location>
        <begin position="13"/>
        <end position="207"/>
    </location>
</feature>
<evidence type="ECO:0000259" key="1">
    <source>
        <dbReference type="Pfam" id="PF02589"/>
    </source>
</evidence>
<name>A0AAW4MW58_9FIRM</name>
<dbReference type="EMBL" id="JAHOEF010000041">
    <property type="protein sequence ID" value="MBV3382988.1"/>
    <property type="molecule type" value="Genomic_DNA"/>
</dbReference>
<reference evidence="2 5" key="1">
    <citation type="submission" date="2021-06" db="EMBL/GenBank/DDBJ databases">
        <title>Collection of gut derived symbiotic bacterial strains cultured from healthy donors.</title>
        <authorList>
            <person name="Lin H."/>
            <person name="Littmann E."/>
            <person name="Pamer E.G."/>
        </authorList>
    </citation>
    <scope>NUCLEOTIDE SEQUENCE</scope>
    <source>
        <strain evidence="3 5">MSK.21.70</strain>
        <strain evidence="2">MSK.21.82</strain>
    </source>
</reference>
<dbReference type="InterPro" id="IPR003741">
    <property type="entry name" value="LUD_dom"/>
</dbReference>
<dbReference type="AlphaFoldDB" id="A0AAW4MW58"/>
<dbReference type="GeneID" id="301323651"/>